<keyword evidence="3" id="KW-1185">Reference proteome</keyword>
<dbReference type="Proteomes" id="UP000199220">
    <property type="component" value="Unassembled WGS sequence"/>
</dbReference>
<accession>A0A1H5N4B4</accession>
<dbReference type="Pfam" id="PF12697">
    <property type="entry name" value="Abhydrolase_6"/>
    <property type="match status" value="1"/>
</dbReference>
<proteinExistence type="predicted"/>
<dbReference type="AlphaFoldDB" id="A0A1H5N4B4"/>
<protein>
    <submittedName>
        <fullName evidence="2">Pimeloyl-ACP methyl ester carboxylesterase</fullName>
    </submittedName>
</protein>
<evidence type="ECO:0000313" key="2">
    <source>
        <dbReference type="EMBL" id="SEE95731.1"/>
    </source>
</evidence>
<organism evidence="2 3">
    <name type="scientific">Ruania alba</name>
    <dbReference type="NCBI Taxonomy" id="648782"/>
    <lineage>
        <taxon>Bacteria</taxon>
        <taxon>Bacillati</taxon>
        <taxon>Actinomycetota</taxon>
        <taxon>Actinomycetes</taxon>
        <taxon>Micrococcales</taxon>
        <taxon>Ruaniaceae</taxon>
        <taxon>Ruania</taxon>
    </lineage>
</organism>
<dbReference type="STRING" id="648782.SAMN04488554_3870"/>
<reference evidence="3" key="1">
    <citation type="submission" date="2016-10" db="EMBL/GenBank/DDBJ databases">
        <authorList>
            <person name="Varghese N."/>
            <person name="Submissions S."/>
        </authorList>
    </citation>
    <scope>NUCLEOTIDE SEQUENCE [LARGE SCALE GENOMIC DNA]</scope>
    <source>
        <strain evidence="3">DSM 21368</strain>
    </source>
</reference>
<dbReference type="InterPro" id="IPR000073">
    <property type="entry name" value="AB_hydrolase_1"/>
</dbReference>
<dbReference type="SUPFAM" id="SSF53474">
    <property type="entry name" value="alpha/beta-Hydrolases"/>
    <property type="match status" value="1"/>
</dbReference>
<name>A0A1H5N4B4_9MICO</name>
<dbReference type="EMBL" id="FNTX01000002">
    <property type="protein sequence ID" value="SEE95731.1"/>
    <property type="molecule type" value="Genomic_DNA"/>
</dbReference>
<dbReference type="GO" id="GO:0003824">
    <property type="term" value="F:catalytic activity"/>
    <property type="evidence" value="ECO:0007669"/>
    <property type="project" value="UniProtKB-ARBA"/>
</dbReference>
<dbReference type="RefSeq" id="WP_089774788.1">
    <property type="nucleotide sequence ID" value="NZ_FNTX01000002.1"/>
</dbReference>
<gene>
    <name evidence="2" type="ORF">SAMN04488554_3870</name>
</gene>
<dbReference type="Gene3D" id="3.40.50.1820">
    <property type="entry name" value="alpha/beta hydrolase"/>
    <property type="match status" value="1"/>
</dbReference>
<evidence type="ECO:0000313" key="3">
    <source>
        <dbReference type="Proteomes" id="UP000199220"/>
    </source>
</evidence>
<feature type="domain" description="AB hydrolase-1" evidence="1">
    <location>
        <begin position="3"/>
        <end position="218"/>
    </location>
</feature>
<dbReference type="InterPro" id="IPR029058">
    <property type="entry name" value="AB_hydrolase_fold"/>
</dbReference>
<dbReference type="OrthoDB" id="9773549at2"/>
<evidence type="ECO:0000259" key="1">
    <source>
        <dbReference type="Pfam" id="PF12697"/>
    </source>
</evidence>
<sequence>MDIILLAGLWLPRTIWDETVEELQALGHRPITPALPGADDGDATATLEDQVAAVLEAVDAADGPVVVGHSAAATLAWIAADRRPERVARVMLIGGFPAVHGAAYADFFPLEGGVMPFPGWGPFEGPDADDLDAAARQRIEQVVVPVPGQVAQGEVSLTDTRRFDVPVTEICPEFSPDEMRGWMDAGDIPELAQARQLDVVEIASGHWPMVTKPIELAELLGR</sequence>